<evidence type="ECO:0000256" key="5">
    <source>
        <dbReference type="SAM" id="MobiDB-lite"/>
    </source>
</evidence>
<dbReference type="GO" id="GO:0005634">
    <property type="term" value="C:nucleus"/>
    <property type="evidence" value="ECO:0007669"/>
    <property type="project" value="UniProtKB-SubCell"/>
</dbReference>
<feature type="compositionally biased region" description="Low complexity" evidence="5">
    <location>
        <begin position="163"/>
        <end position="172"/>
    </location>
</feature>
<feature type="region of interest" description="Disordered" evidence="5">
    <location>
        <begin position="972"/>
        <end position="1051"/>
    </location>
</feature>
<feature type="region of interest" description="Disordered" evidence="5">
    <location>
        <begin position="150"/>
        <end position="180"/>
    </location>
</feature>
<evidence type="ECO:0000259" key="6">
    <source>
        <dbReference type="Pfam" id="PF12253"/>
    </source>
</evidence>
<reference evidence="7 8" key="1">
    <citation type="submission" date="2023-10" db="EMBL/GenBank/DDBJ databases">
        <authorList>
            <person name="Maclean D."/>
            <person name="Macfadyen A."/>
        </authorList>
    </citation>
    <scope>NUCLEOTIDE SEQUENCE [LARGE SCALE GENOMIC DNA]</scope>
</reference>
<feature type="region of interest" description="Disordered" evidence="5">
    <location>
        <begin position="1"/>
        <end position="66"/>
    </location>
</feature>
<dbReference type="GO" id="GO:0033186">
    <property type="term" value="C:CAF-1 complex"/>
    <property type="evidence" value="ECO:0007669"/>
    <property type="project" value="TreeGrafter"/>
</dbReference>
<evidence type="ECO:0000313" key="7">
    <source>
        <dbReference type="EMBL" id="CAK0783800.1"/>
    </source>
</evidence>
<feature type="compositionally biased region" description="Low complexity" evidence="5">
    <location>
        <begin position="1035"/>
        <end position="1047"/>
    </location>
</feature>
<evidence type="ECO:0000256" key="3">
    <source>
        <dbReference type="ARBA" id="ARBA00023204"/>
    </source>
</evidence>
<feature type="domain" description="Chromatin assembly factor 1 subunit A dimerization" evidence="6">
    <location>
        <begin position="672"/>
        <end position="736"/>
    </location>
</feature>
<keyword evidence="8" id="KW-1185">Reference proteome</keyword>
<feature type="region of interest" description="Disordered" evidence="5">
    <location>
        <begin position="696"/>
        <end position="747"/>
    </location>
</feature>
<dbReference type="PANTHER" id="PTHR15272">
    <property type="entry name" value="CHROMATIN ASSEMBLY FACTOR 1 SUBUNIT A CAF-1 SUBUNIT A"/>
    <property type="match status" value="1"/>
</dbReference>
<dbReference type="PANTHER" id="PTHR15272:SF0">
    <property type="entry name" value="CHROMATIN ASSEMBLY FACTOR 1 SUBUNIT A"/>
    <property type="match status" value="1"/>
</dbReference>
<feature type="compositionally biased region" description="Basic and acidic residues" evidence="5">
    <location>
        <begin position="584"/>
        <end position="593"/>
    </location>
</feature>
<feature type="region of interest" description="Disordered" evidence="5">
    <location>
        <begin position="78"/>
        <end position="120"/>
    </location>
</feature>
<evidence type="ECO:0000256" key="4">
    <source>
        <dbReference type="ARBA" id="ARBA00023242"/>
    </source>
</evidence>
<dbReference type="GO" id="GO:0006281">
    <property type="term" value="P:DNA repair"/>
    <property type="evidence" value="ECO:0007669"/>
    <property type="project" value="UniProtKB-KW"/>
</dbReference>
<evidence type="ECO:0000256" key="2">
    <source>
        <dbReference type="ARBA" id="ARBA00022763"/>
    </source>
</evidence>
<feature type="region of interest" description="Disordered" evidence="5">
    <location>
        <begin position="410"/>
        <end position="593"/>
    </location>
</feature>
<dbReference type="InterPro" id="IPR022043">
    <property type="entry name" value="CAF1A_DD"/>
</dbReference>
<dbReference type="Pfam" id="PF12253">
    <property type="entry name" value="CAF1A_dimeriz"/>
    <property type="match status" value="1"/>
</dbReference>
<dbReference type="Proteomes" id="UP001314263">
    <property type="component" value="Unassembled WGS sequence"/>
</dbReference>
<accession>A0AAV1ICQ8</accession>
<proteinExistence type="predicted"/>
<keyword evidence="2" id="KW-0227">DNA damage</keyword>
<organism evidence="7 8">
    <name type="scientific">Coccomyxa viridis</name>
    <dbReference type="NCBI Taxonomy" id="1274662"/>
    <lineage>
        <taxon>Eukaryota</taxon>
        <taxon>Viridiplantae</taxon>
        <taxon>Chlorophyta</taxon>
        <taxon>core chlorophytes</taxon>
        <taxon>Trebouxiophyceae</taxon>
        <taxon>Trebouxiophyceae incertae sedis</taxon>
        <taxon>Coccomyxaceae</taxon>
        <taxon>Coccomyxa</taxon>
    </lineage>
</organism>
<feature type="compositionally biased region" description="Acidic residues" evidence="5">
    <location>
        <begin position="707"/>
        <end position="737"/>
    </location>
</feature>
<dbReference type="EMBL" id="CAUYUE010000009">
    <property type="protein sequence ID" value="CAK0783800.1"/>
    <property type="molecule type" value="Genomic_DNA"/>
</dbReference>
<evidence type="ECO:0000256" key="1">
    <source>
        <dbReference type="ARBA" id="ARBA00004123"/>
    </source>
</evidence>
<feature type="compositionally biased region" description="Low complexity" evidence="5">
    <location>
        <begin position="533"/>
        <end position="547"/>
    </location>
</feature>
<name>A0AAV1ICQ8_9CHLO</name>
<feature type="compositionally biased region" description="Basic and acidic residues" evidence="5">
    <location>
        <begin position="423"/>
        <end position="525"/>
    </location>
</feature>
<protein>
    <recommendedName>
        <fullName evidence="6">Chromatin assembly factor 1 subunit A dimerization domain-containing protein</fullName>
    </recommendedName>
</protein>
<keyword evidence="4" id="KW-0539">Nucleus</keyword>
<comment type="subcellular location">
    <subcellularLocation>
        <location evidence="1">Nucleus</location>
    </subcellularLocation>
</comment>
<comment type="caution">
    <text evidence="7">The sequence shown here is derived from an EMBL/GenBank/DDBJ whole genome shotgun (WGS) entry which is preliminary data.</text>
</comment>
<gene>
    <name evidence="7" type="ORF">CVIRNUC_007000</name>
</gene>
<feature type="compositionally biased region" description="Basic and acidic residues" evidence="5">
    <location>
        <begin position="36"/>
        <end position="66"/>
    </location>
</feature>
<evidence type="ECO:0000313" key="8">
    <source>
        <dbReference type="Proteomes" id="UP001314263"/>
    </source>
</evidence>
<dbReference type="GO" id="GO:0006334">
    <property type="term" value="P:nucleosome assembly"/>
    <property type="evidence" value="ECO:0007669"/>
    <property type="project" value="TreeGrafter"/>
</dbReference>
<keyword evidence="3" id="KW-0234">DNA repair</keyword>
<sequence length="1410" mass="152138">MAATKNTLMAMWGKNSQPKAKEVSSDQVSVHSTRSRAAEERSAPEKEATSRLAKPDNVREDTGKEAGVLKEIVCQVSLQEASNEPAEHKTCEPALLNKKRKREAGEGEAMGDGTSKQADKVASAAQACARVGTAAPRVSDNADSDCMELVPPEQPCSNAISAPQQQQQQQPPVVGRPKADTPEERAQLLSQLQAEAASAHQHVQEMLPLAPVPTDKQEAPLDRSQVAQHLLGCKEPLKAVIKELMEISSGSCTDVSLAETALRTMIIDLAMRRSFAAKGAMRPDVDALEDSSEDLLWQWELRDVKAIPKALKPAARAHKKLMQKVSERLTALKAACTVLEAKQGGKFGEAKLQKALAKLEKAENPLLSQPSAAAAAPVFASAAESRGQAADIEGAPGQTHAAQPPAVLKAPSVPAQNEAQLDASKEPDDDTKLKNDRAAKQQEKAEKEAERAEKERQRAERGMEKERARAKKEQERQEKEREKQEKAAAKEREKQERDQARQEREEARQQKEEERRREKAEKEAKVAGFRTGKSQAKAAAFMSSFFKTPGKAQPERAASEPAESPQTAQKPRQPYLDLFSPAPEHARLPVPKDDTERIDAALRAAEAADDKTLLQQQKSAMASLMRKSRHAQIPGLPPSWARRRTPEEHLEHFGDLSGHALWRWKLLKPDHASQRPAYFGSWRKLSAVVRGRRPLGKDPELDYTVMSDEEWEEEPEGESLSDDELEEEEDEYEESEDGFVVPNGYISEDEGLGSVQQSLNDLCADLEDDGSVGQTAAGGADQGYAAQRERMRTLSKALEKANRAGKPLIISRLPGSASSQDSAATHCLTGDPALLLALQPKVLAPHIKITMIPAPASEAEQGAAAATARPRARPDQEELVPHLEAFLKAHPEIKSQVKMAKAFSDANPQRKVVRTWVTKKIKEIAHYGLTGWVIKRELPPVQISQDPDQAELGKESADAAVAPLHASSAAAKPFGEATASKGDQRPSAPRTMKISGLFGRGPKASRAPQHHPPPSQPVRAAPMAIALSSDDDEGPGQPDQAQQAPGANDKRVLTTADPSWTRLLGSLAAGSPEAARLLQRSLSAEALSATGAQAVPSTVLSALTKLLHSSPGGAMRSLIWQSLRSLLKQLEREGPASQGSPNKVFSNVRSAPVPATALDLLSSASLHEALLKDAGSKEQPASLCALRFLEGLAAAECFSSAESRAAARFRAALGSEDNKAWKDVLSVSLLSKSPERIIHICGIWTVLLAKRAKQGLADSRAARLWCESALEAVTSVPDAPMVISEKAAMKHCLDALVELACHPAVMQAAPGEDTHGLDAGKRAANMQSAVQKLLLCHDKHAFGAHAALKLMGAMASASAEGRAAMQPLERLLSSREALWRDLRCLDVAAKLSSALSGPDPRAAHCIQKHH</sequence>